<sequence length="64" mass="7104">MVSDSTEGSNEDADQYDVTIWEERTRLDHLAVGVSQVIVRWWVALAAIIGALLVAHPLVSIRTE</sequence>
<dbReference type="RefSeq" id="WP_006108169.1">
    <property type="nucleotide sequence ID" value="NZ_AOIO01000017.1"/>
</dbReference>
<feature type="transmembrane region" description="Helical" evidence="1">
    <location>
        <begin position="39"/>
        <end position="59"/>
    </location>
</feature>
<name>M0AZU1_NATA1</name>
<comment type="caution">
    <text evidence="2">The sequence shown here is derived from an EMBL/GenBank/DDBJ whole genome shotgun (WGS) entry which is preliminary data.</text>
</comment>
<dbReference type="Proteomes" id="UP000011554">
    <property type="component" value="Unassembled WGS sequence"/>
</dbReference>
<protein>
    <submittedName>
        <fullName evidence="2">Uncharacterized protein</fullName>
    </submittedName>
</protein>
<dbReference type="OrthoDB" id="248468at2157"/>
<keyword evidence="3" id="KW-1185">Reference proteome</keyword>
<reference evidence="2 3" key="1">
    <citation type="journal article" date="2014" name="PLoS Genet.">
        <title>Phylogenetically driven sequencing of extremely halophilic archaea reveals strategies for static and dynamic osmo-response.</title>
        <authorList>
            <person name="Becker E.A."/>
            <person name="Seitzer P.M."/>
            <person name="Tritt A."/>
            <person name="Larsen D."/>
            <person name="Krusor M."/>
            <person name="Yao A.I."/>
            <person name="Wu D."/>
            <person name="Madern D."/>
            <person name="Eisen J.A."/>
            <person name="Darling A.E."/>
            <person name="Facciotti M.T."/>
        </authorList>
    </citation>
    <scope>NUCLEOTIDE SEQUENCE [LARGE SCALE GENOMIC DNA]</scope>
    <source>
        <strain evidence="2 3">DSM 12278</strain>
    </source>
</reference>
<dbReference type="AlphaFoldDB" id="M0AZU1"/>
<keyword evidence="1" id="KW-0472">Membrane</keyword>
<proteinExistence type="predicted"/>
<evidence type="ECO:0000256" key="1">
    <source>
        <dbReference type="SAM" id="Phobius"/>
    </source>
</evidence>
<accession>M0AZU1</accession>
<evidence type="ECO:0000313" key="3">
    <source>
        <dbReference type="Proteomes" id="UP000011554"/>
    </source>
</evidence>
<evidence type="ECO:0000313" key="2">
    <source>
        <dbReference type="EMBL" id="ELZ03483.1"/>
    </source>
</evidence>
<dbReference type="EMBL" id="AOIO01000017">
    <property type="protein sequence ID" value="ELZ03483.1"/>
    <property type="molecule type" value="Genomic_DNA"/>
</dbReference>
<keyword evidence="1" id="KW-0812">Transmembrane</keyword>
<gene>
    <name evidence="2" type="ORF">C481_05800</name>
</gene>
<organism evidence="2 3">
    <name type="scientific">Natrialba asiatica (strain ATCC 700177 / DSM 12278 / JCM 9576 / FERM P-10747 / NBRC 102637 / 172P1)</name>
    <dbReference type="NCBI Taxonomy" id="29540"/>
    <lineage>
        <taxon>Archaea</taxon>
        <taxon>Methanobacteriati</taxon>
        <taxon>Methanobacteriota</taxon>
        <taxon>Stenosarchaea group</taxon>
        <taxon>Halobacteria</taxon>
        <taxon>Halobacteriales</taxon>
        <taxon>Natrialbaceae</taxon>
        <taxon>Natrialba</taxon>
    </lineage>
</organism>
<keyword evidence="1" id="KW-1133">Transmembrane helix</keyword>